<dbReference type="Pfam" id="PF10982">
    <property type="entry name" value="DUF2789"/>
    <property type="match status" value="1"/>
</dbReference>
<accession>A0A368Y5L0</accession>
<evidence type="ECO:0000313" key="2">
    <source>
        <dbReference type="Proteomes" id="UP000252884"/>
    </source>
</evidence>
<evidence type="ECO:0000313" key="1">
    <source>
        <dbReference type="EMBL" id="RCW74616.1"/>
    </source>
</evidence>
<keyword evidence="2" id="KW-1185">Reference proteome</keyword>
<dbReference type="InterPro" id="IPR021250">
    <property type="entry name" value="DUF2789"/>
</dbReference>
<dbReference type="OrthoDB" id="5828847at2"/>
<name>A0A368Y5L0_9BURK</name>
<dbReference type="AlphaFoldDB" id="A0A368Y5L0"/>
<gene>
    <name evidence="1" type="ORF">DES41_102939</name>
</gene>
<comment type="caution">
    <text evidence="1">The sequence shown here is derived from an EMBL/GenBank/DDBJ whole genome shotgun (WGS) entry which is preliminary data.</text>
</comment>
<organism evidence="1 2">
    <name type="scientific">Pseudorhodoferax soli</name>
    <dbReference type="NCBI Taxonomy" id="545864"/>
    <lineage>
        <taxon>Bacteria</taxon>
        <taxon>Pseudomonadati</taxon>
        <taxon>Pseudomonadota</taxon>
        <taxon>Betaproteobacteria</taxon>
        <taxon>Burkholderiales</taxon>
        <taxon>Comamonadaceae</taxon>
    </lineage>
</organism>
<dbReference type="InterPro" id="IPR038086">
    <property type="entry name" value="DUF2789_sf"/>
</dbReference>
<reference evidence="1 2" key="1">
    <citation type="submission" date="2018-07" db="EMBL/GenBank/DDBJ databases">
        <title>Genomic Encyclopedia of Type Strains, Phase IV (KMG-IV): sequencing the most valuable type-strain genomes for metagenomic binning, comparative biology and taxonomic classification.</title>
        <authorList>
            <person name="Goeker M."/>
        </authorList>
    </citation>
    <scope>NUCLEOTIDE SEQUENCE [LARGE SCALE GENOMIC DNA]</scope>
    <source>
        <strain evidence="1 2">DSM 21634</strain>
    </source>
</reference>
<dbReference type="RefSeq" id="WP_114467697.1">
    <property type="nucleotide sequence ID" value="NZ_QPJK01000002.1"/>
</dbReference>
<sequence length="77" mass="8774">MDLSTHTMHDLFDQLGLASDEAAVQQFITRHRPVPEATALPDAAFWTPAQAQFLREQWQRDADWAEVVDQLNIALRA</sequence>
<dbReference type="Gene3D" id="1.10.10.1130">
    <property type="entry name" value="Uncharacterised protein PF10982, DUF2789"/>
    <property type="match status" value="1"/>
</dbReference>
<protein>
    <submittedName>
        <fullName evidence="1">Uncharacterized protein DUF2789</fullName>
    </submittedName>
</protein>
<proteinExistence type="predicted"/>
<dbReference type="EMBL" id="QPJK01000002">
    <property type="protein sequence ID" value="RCW74616.1"/>
    <property type="molecule type" value="Genomic_DNA"/>
</dbReference>
<dbReference type="Proteomes" id="UP000252884">
    <property type="component" value="Unassembled WGS sequence"/>
</dbReference>